<comment type="caution">
    <text evidence="8">The sequence shown here is derived from an EMBL/GenBank/DDBJ whole genome shotgun (WGS) entry which is preliminary data.</text>
</comment>
<dbReference type="GO" id="GO:0005886">
    <property type="term" value="C:plasma membrane"/>
    <property type="evidence" value="ECO:0007669"/>
    <property type="project" value="TreeGrafter"/>
</dbReference>
<sequence length="1571" mass="180554">MSTAVPHLHSLYVLQGKIELPSDVWSQISHLESLRVLDISYNDNPNLFNLGKFKSNALEELRASGNHLMGNGIDFKDIFPKLRVLDLSYNDITQLPENFVFDSLTTLNLSHNRIQLFPLIILKMNALKVLDLSWNNIPEIPQDIIKLKLKEFNISNNQIGHLPPLSDSMIHLDLSFNPIQEQTLSSSLSDLLSLRSLRINSCNLQSLPPVIFLFKKLRKLSLAGNHISIIPAEIGGLEEMEELYLHENMITDIPTELTRLSSLQRLSLHFNLLNKMPSVLIGMDSLIWLTIHHNPIHWGEDEKEFDPQAVLPRNALYMSDEGTKSQEHLGSIIREILIQRMMSVEVKTGRKESGHDVTKNLSGMSNLSNSSGRTNKVKGPLRTESDTHSHSSYGKVSVSNRSSSDDLQSMVSMESKRTSTIMDHMSFVTMNSAFTSPTNSRKMKLNSEYVPSYSKWKEYFERVCRDYFTDKRYHEMIMESTNEVKWNLFRQYNPGMYTTLIKHRGRQMNTSKTQENSLYKALDEEGVSREDLLHISDLISEDYGLFFVPTFVELGGLHRLIEIAEEITEKKERASAMDGGETHRLLGIFRCLFALFNRLPNMIITSPPAIRISCYGYDSISSELAGGTIDFMQQLCRMGPYGRELVMNYLCDDKNIGETQIVQRMAELVKRNSSGLAESLVHLINIIIESYSQLEERCEVRNRFVRAGLIPLLSKYRAVDAPEVFHNAMAMDQQLLIEKVGRVKFWYSRLIGSPIIRRGQPSTSHTLHIVYESDNKTTTFETKYKDEKGVKDINAIIQEALKEFEIENSPYQQWGLYIHVPEEEDKYIAAEQSTLDKMEGPMLCDIRIYSWTMNVLHIDSGQLISVPLLSSRKVQSIIAELNERFNLDNTSHGLYLNAPDVESATVYDASKGAETKELTPGVMLEENDLLSRYTLEMSDYVHSLFISDPQAIPLLSFMRKPCQLKCTMLGGSSVIYLFTPLSTIYRVKEKILSDSTGIVEHMEEWGLFPVVEMSLTSTIRFNQTKQHKFIDEDQSVIEYTNGNMMAIKLKPLPRKFTVRYFNDNGTVQVKEVSLDMFTSVQYVINHLIHLHFDPNEEFLNHSAPDPFTLFWCYTSQPEEEHMLSPFKYMSDQSVPRDEGENKVQLILKRHKSLYGTNIWDEREPIVFADENNKDIVSATFNKLVEYATSTEDSNFREIFLLCYQSYSTAEELLHKLIERYHTPMDMLFSDSNKIKLRVCVFVKYWLSTSYEVPSEEVVEKIEDFVKNVVGRELPEVAATLMSTQREVKPKFYFYRKDSLPQGKMRQVLNMTLLDVDPIDFAQQVTLIAFNIFKKIKHTEFFKTAWEKEPEKAKNIVALVEDANDLTKKVMTSILVNEKLKDRAKTLAYFIKVALCLMEIRNYHHMLSIHSAIANISVTRLRFTFEALGKKSKQDYQTIEHFWSFDQNFKNYRDTLRKGECPCIPAIPVILGDIIHNEEVPLRNEAGKINYSRARVLHSNVDMVQRYQSAEYPIKDHPAARAVISDIPRLGEKECYALSQDVLPRNGTEEKDAGSTSMGKRFSHFRDTLNLG</sequence>
<dbReference type="InterPro" id="IPR032675">
    <property type="entry name" value="LRR_dom_sf"/>
</dbReference>
<protein>
    <submittedName>
        <fullName evidence="8">Aimless RasGEF</fullName>
    </submittedName>
</protein>
<dbReference type="OrthoDB" id="676979at2759"/>
<dbReference type="Pfam" id="PF13516">
    <property type="entry name" value="LRR_6"/>
    <property type="match status" value="1"/>
</dbReference>
<proteinExistence type="predicted"/>
<dbReference type="SMART" id="SM00369">
    <property type="entry name" value="LRR_TYP"/>
    <property type="match status" value="6"/>
</dbReference>
<dbReference type="SUPFAM" id="SSF48366">
    <property type="entry name" value="Ras GEF"/>
    <property type="match status" value="1"/>
</dbReference>
<feature type="compositionally biased region" description="Low complexity" evidence="5">
    <location>
        <begin position="360"/>
        <end position="372"/>
    </location>
</feature>
<dbReference type="InterPro" id="IPR001611">
    <property type="entry name" value="Leu-rich_rpt"/>
</dbReference>
<evidence type="ECO:0000256" key="2">
    <source>
        <dbReference type="ARBA" id="ARBA00022658"/>
    </source>
</evidence>
<dbReference type="InterPro" id="IPR000651">
    <property type="entry name" value="Ras-like_Gua-exchang_fac_N"/>
</dbReference>
<feature type="region of interest" description="Disordered" evidence="5">
    <location>
        <begin position="348"/>
        <end position="412"/>
    </location>
</feature>
<dbReference type="SUPFAM" id="SSF48371">
    <property type="entry name" value="ARM repeat"/>
    <property type="match status" value="1"/>
</dbReference>
<keyword evidence="1" id="KW-0433">Leucine-rich repeat</keyword>
<evidence type="ECO:0000256" key="4">
    <source>
        <dbReference type="PROSITE-ProRule" id="PRU00168"/>
    </source>
</evidence>
<dbReference type="InParanoid" id="A0A2P6NVD3"/>
<dbReference type="Proteomes" id="UP000241769">
    <property type="component" value="Unassembled WGS sequence"/>
</dbReference>
<reference evidence="8 9" key="1">
    <citation type="journal article" date="2018" name="Genome Biol. Evol.">
        <title>Multiple Roots of Fruiting Body Formation in Amoebozoa.</title>
        <authorList>
            <person name="Hillmann F."/>
            <person name="Forbes G."/>
            <person name="Novohradska S."/>
            <person name="Ferling I."/>
            <person name="Riege K."/>
            <person name="Groth M."/>
            <person name="Westermann M."/>
            <person name="Marz M."/>
            <person name="Spaller T."/>
            <person name="Winckler T."/>
            <person name="Schaap P."/>
            <person name="Glockner G."/>
        </authorList>
    </citation>
    <scope>NUCLEOTIDE SEQUENCE [LARGE SCALE GENOMIC DNA]</scope>
    <source>
        <strain evidence="8 9">Jena</strain>
    </source>
</reference>
<dbReference type="PANTHER" id="PTHR23113:SF370">
    <property type="entry name" value="RAS GUANINE NUCLEOTIDE EXCHANGE FACTOR P"/>
    <property type="match status" value="1"/>
</dbReference>
<dbReference type="GO" id="GO:0005085">
    <property type="term" value="F:guanyl-nucleotide exchange factor activity"/>
    <property type="evidence" value="ECO:0007669"/>
    <property type="project" value="UniProtKB-KW"/>
</dbReference>
<evidence type="ECO:0000256" key="5">
    <source>
        <dbReference type="SAM" id="MobiDB-lite"/>
    </source>
</evidence>
<dbReference type="InterPro" id="IPR001895">
    <property type="entry name" value="RASGEF_cat_dom"/>
</dbReference>
<dbReference type="InterPro" id="IPR003591">
    <property type="entry name" value="Leu-rich_rpt_typical-subtyp"/>
</dbReference>
<dbReference type="PROSITE" id="PS50212">
    <property type="entry name" value="RASGEF_NTER"/>
    <property type="match status" value="1"/>
</dbReference>
<feature type="compositionally biased region" description="Polar residues" evidence="5">
    <location>
        <begin position="390"/>
        <end position="412"/>
    </location>
</feature>
<dbReference type="InterPro" id="IPR023578">
    <property type="entry name" value="Ras_GEF_dom_sf"/>
</dbReference>
<feature type="compositionally biased region" description="Basic and acidic residues" evidence="5">
    <location>
        <begin position="348"/>
        <end position="358"/>
    </location>
</feature>
<evidence type="ECO:0000259" key="6">
    <source>
        <dbReference type="PROSITE" id="PS50009"/>
    </source>
</evidence>
<dbReference type="InterPro" id="IPR011989">
    <property type="entry name" value="ARM-like"/>
</dbReference>
<accession>A0A2P6NVD3</accession>
<dbReference type="SMART" id="SM00229">
    <property type="entry name" value="RasGEFN"/>
    <property type="match status" value="1"/>
</dbReference>
<dbReference type="Gene3D" id="1.10.840.10">
    <property type="entry name" value="Ras guanine-nucleotide exchange factors catalytic domain"/>
    <property type="match status" value="1"/>
</dbReference>
<name>A0A2P6NVD3_9EUKA</name>
<dbReference type="Gene3D" id="1.20.870.10">
    <property type="entry name" value="Son of sevenless (SoS) protein Chain: S domain 1"/>
    <property type="match status" value="1"/>
</dbReference>
<dbReference type="PROSITE" id="PS51450">
    <property type="entry name" value="LRR"/>
    <property type="match status" value="4"/>
</dbReference>
<evidence type="ECO:0000313" key="9">
    <source>
        <dbReference type="Proteomes" id="UP000241769"/>
    </source>
</evidence>
<dbReference type="STRING" id="1890364.A0A2P6NVD3"/>
<keyword evidence="2 4" id="KW-0344">Guanine-nucleotide releasing factor</keyword>
<dbReference type="Pfam" id="PF00617">
    <property type="entry name" value="RasGEF"/>
    <property type="match status" value="1"/>
</dbReference>
<keyword evidence="9" id="KW-1185">Reference proteome</keyword>
<dbReference type="Pfam" id="PF13855">
    <property type="entry name" value="LRR_8"/>
    <property type="match status" value="1"/>
</dbReference>
<dbReference type="SUPFAM" id="SSF52058">
    <property type="entry name" value="L domain-like"/>
    <property type="match status" value="1"/>
</dbReference>
<dbReference type="Pfam" id="PF00618">
    <property type="entry name" value="RasGEF_N"/>
    <property type="match status" value="1"/>
</dbReference>
<dbReference type="Gene3D" id="3.80.10.10">
    <property type="entry name" value="Ribonuclease Inhibitor"/>
    <property type="match status" value="2"/>
</dbReference>
<dbReference type="InterPro" id="IPR016024">
    <property type="entry name" value="ARM-type_fold"/>
</dbReference>
<gene>
    <name evidence="8" type="ORF">PROFUN_02623</name>
</gene>
<feature type="domain" description="Ras-GEF" evidence="6">
    <location>
        <begin position="1316"/>
        <end position="1544"/>
    </location>
</feature>
<keyword evidence="3" id="KW-0677">Repeat</keyword>
<dbReference type="PROSITE" id="PS50009">
    <property type="entry name" value="RASGEF_CAT"/>
    <property type="match status" value="1"/>
</dbReference>
<dbReference type="Gene3D" id="1.25.10.10">
    <property type="entry name" value="Leucine-rich Repeat Variant"/>
    <property type="match status" value="1"/>
</dbReference>
<evidence type="ECO:0000256" key="3">
    <source>
        <dbReference type="ARBA" id="ARBA00022737"/>
    </source>
</evidence>
<feature type="domain" description="N-terminal Ras-GEF" evidence="7">
    <location>
        <begin position="1171"/>
        <end position="1288"/>
    </location>
</feature>
<dbReference type="InterPro" id="IPR008937">
    <property type="entry name" value="Ras-like_GEF"/>
</dbReference>
<evidence type="ECO:0000256" key="1">
    <source>
        <dbReference type="ARBA" id="ARBA00022614"/>
    </source>
</evidence>
<dbReference type="EMBL" id="MDYQ01000016">
    <property type="protein sequence ID" value="PRP87886.1"/>
    <property type="molecule type" value="Genomic_DNA"/>
</dbReference>
<dbReference type="InterPro" id="IPR036964">
    <property type="entry name" value="RASGEF_cat_dom_sf"/>
</dbReference>
<dbReference type="PANTHER" id="PTHR23113">
    <property type="entry name" value="GUANINE NUCLEOTIDE EXCHANGE FACTOR"/>
    <property type="match status" value="1"/>
</dbReference>
<dbReference type="GO" id="GO:0007265">
    <property type="term" value="P:Ras protein signal transduction"/>
    <property type="evidence" value="ECO:0007669"/>
    <property type="project" value="TreeGrafter"/>
</dbReference>
<organism evidence="8 9">
    <name type="scientific">Planoprotostelium fungivorum</name>
    <dbReference type="NCBI Taxonomy" id="1890364"/>
    <lineage>
        <taxon>Eukaryota</taxon>
        <taxon>Amoebozoa</taxon>
        <taxon>Evosea</taxon>
        <taxon>Variosea</taxon>
        <taxon>Cavosteliida</taxon>
        <taxon>Cavosteliaceae</taxon>
        <taxon>Planoprotostelium</taxon>
    </lineage>
</organism>
<dbReference type="CDD" id="cd06224">
    <property type="entry name" value="REM"/>
    <property type="match status" value="1"/>
</dbReference>
<evidence type="ECO:0000313" key="8">
    <source>
        <dbReference type="EMBL" id="PRP87886.1"/>
    </source>
</evidence>
<evidence type="ECO:0000259" key="7">
    <source>
        <dbReference type="PROSITE" id="PS50212"/>
    </source>
</evidence>
<dbReference type="SMART" id="SM00147">
    <property type="entry name" value="RasGEF"/>
    <property type="match status" value="1"/>
</dbReference>